<feature type="domain" description="LEM-like" evidence="8">
    <location>
        <begin position="5"/>
        <end position="48"/>
    </location>
</feature>
<dbReference type="GO" id="GO:0005635">
    <property type="term" value="C:nuclear envelope"/>
    <property type="evidence" value="ECO:0007669"/>
    <property type="project" value="UniProtKB-ARBA"/>
</dbReference>
<dbReference type="Pfam" id="PF03020">
    <property type="entry name" value="LEM"/>
    <property type="match status" value="1"/>
</dbReference>
<dbReference type="CDD" id="cd12940">
    <property type="entry name" value="LEM_LAP2_LEMD1"/>
    <property type="match status" value="1"/>
</dbReference>
<dbReference type="InterPro" id="IPR051656">
    <property type="entry name" value="LEM_domain"/>
</dbReference>
<keyword evidence="5" id="KW-0238">DNA-binding</keyword>
<protein>
    <recommendedName>
        <fullName evidence="11">Thymopoietin</fullName>
    </recommendedName>
</protein>
<evidence type="ECO:0000256" key="3">
    <source>
        <dbReference type="ARBA" id="ARBA00022553"/>
    </source>
</evidence>
<evidence type="ECO:0000259" key="8">
    <source>
        <dbReference type="PROSITE" id="PS50955"/>
    </source>
</evidence>
<evidence type="ECO:0000256" key="6">
    <source>
        <dbReference type="SAM" id="MobiDB-lite"/>
    </source>
</evidence>
<sequence>MAEFLEDPSVLTKDKLKSELLANAVALPSGEHRKEVYVQLYLNHLTVLNQRGRPADTFSSDEEPPLPVPASRSRSGRKAARKTDKPPSELSVLTDEDLKEQLLKHGIAVGPVVSSTRKLYEKKLQKVLEDSADEVSLPPEPATLKADGNQNGNTHAVEDHFSDKEEEELGAAEAEPTPVVTTARSRGKIPVSTRTSSRNKVEKRVADEPGGDDDDVLKEMFPNEAATPTGISATCRKPIHGAAGRPVRPLDLWPDECRPQHSITFETGSYAQSFSTPPARGVSTPAAPVSVFTCFSIVVTNESVPYGSVAGLCLHDPYLLARIWYFCTWCLCLRPVSGIF</sequence>
<gene>
    <name evidence="9" type="primary">tmpob</name>
</gene>
<dbReference type="SUPFAM" id="SSF63451">
    <property type="entry name" value="LEM domain"/>
    <property type="match status" value="2"/>
</dbReference>
<dbReference type="GeneTree" id="ENSGT00940000154098"/>
<evidence type="ECO:0000313" key="9">
    <source>
        <dbReference type="Ensembl" id="ENSDCDP00010044857.1"/>
    </source>
</evidence>
<dbReference type="PROSITE" id="PS50955">
    <property type="entry name" value="LEM_LIKE"/>
    <property type="match status" value="1"/>
</dbReference>
<keyword evidence="10" id="KW-1185">Reference proteome</keyword>
<comment type="similarity">
    <text evidence="1">Belongs to the LEM family.</text>
</comment>
<dbReference type="Proteomes" id="UP000694580">
    <property type="component" value="Chromosome 17"/>
</dbReference>
<dbReference type="InterPro" id="IPR011015">
    <property type="entry name" value="LEM/LEM-like_dom_sf"/>
</dbReference>
<evidence type="ECO:0000256" key="4">
    <source>
        <dbReference type="ARBA" id="ARBA00022990"/>
    </source>
</evidence>
<feature type="region of interest" description="Disordered" evidence="6">
    <location>
        <begin position="128"/>
        <end position="216"/>
    </location>
</feature>
<evidence type="ECO:0000256" key="5">
    <source>
        <dbReference type="ARBA" id="ARBA00023125"/>
    </source>
</evidence>
<reference evidence="9" key="2">
    <citation type="submission" date="2025-08" db="UniProtKB">
        <authorList>
            <consortium name="Ensembl"/>
        </authorList>
    </citation>
    <scope>IDENTIFICATION</scope>
</reference>
<dbReference type="Pfam" id="PF08198">
    <property type="entry name" value="Thymopoietin"/>
    <property type="match status" value="1"/>
</dbReference>
<feature type="region of interest" description="Disordered" evidence="6">
    <location>
        <begin position="53"/>
        <end position="94"/>
    </location>
</feature>
<dbReference type="GO" id="GO:0003677">
    <property type="term" value="F:DNA binding"/>
    <property type="evidence" value="ECO:0007669"/>
    <property type="project" value="UniProtKB-KW"/>
</dbReference>
<keyword evidence="3" id="KW-0597">Phosphoprotein</keyword>
<dbReference type="CDD" id="cd12935">
    <property type="entry name" value="LEM_like"/>
    <property type="match status" value="1"/>
</dbReference>
<keyword evidence="2" id="KW-0488">Methylation</keyword>
<dbReference type="SMART" id="SM01261">
    <property type="entry name" value="Thymopoietin"/>
    <property type="match status" value="1"/>
</dbReference>
<evidence type="ECO:0000256" key="1">
    <source>
        <dbReference type="ARBA" id="ARBA00007744"/>
    </source>
</evidence>
<feature type="domain" description="LEM" evidence="7">
    <location>
        <begin position="87"/>
        <end position="131"/>
    </location>
</feature>
<dbReference type="AlphaFoldDB" id="A0AAY4DH35"/>
<dbReference type="Gene3D" id="1.10.720.40">
    <property type="match status" value="2"/>
</dbReference>
<name>A0AAY4DH35_9TELE</name>
<dbReference type="FunFam" id="1.10.720.40:FF:000001">
    <property type="entry name" value="LEM domain containing 2, isoform CRA_a"/>
    <property type="match status" value="2"/>
</dbReference>
<evidence type="ECO:0000259" key="7">
    <source>
        <dbReference type="PROSITE" id="PS50954"/>
    </source>
</evidence>
<reference evidence="9 10" key="1">
    <citation type="submission" date="2020-06" db="EMBL/GenBank/DDBJ databases">
        <authorList>
            <consortium name="Wellcome Sanger Institute Data Sharing"/>
        </authorList>
    </citation>
    <scope>NUCLEOTIDE SEQUENCE [LARGE SCALE GENOMIC DNA]</scope>
</reference>
<dbReference type="PANTHER" id="PTHR12019">
    <property type="entry name" value="LAMINA-ASSOCIATED POLYPEPTIDE THYMOPOIETIN"/>
    <property type="match status" value="1"/>
</dbReference>
<dbReference type="PROSITE" id="PS50954">
    <property type="entry name" value="LEM"/>
    <property type="match status" value="1"/>
</dbReference>
<reference evidence="9" key="3">
    <citation type="submission" date="2025-09" db="UniProtKB">
        <authorList>
            <consortium name="Ensembl"/>
        </authorList>
    </citation>
    <scope>IDENTIFICATION</scope>
</reference>
<evidence type="ECO:0000313" key="10">
    <source>
        <dbReference type="Proteomes" id="UP000694580"/>
    </source>
</evidence>
<dbReference type="Ensembl" id="ENSDCDT00010054970.1">
    <property type="protein sequence ID" value="ENSDCDP00010044857.1"/>
    <property type="gene ID" value="ENSDCDG00010027671.1"/>
</dbReference>
<keyword evidence="4" id="KW-0007">Acetylation</keyword>
<organism evidence="9 10">
    <name type="scientific">Denticeps clupeoides</name>
    <name type="common">denticle herring</name>
    <dbReference type="NCBI Taxonomy" id="299321"/>
    <lineage>
        <taxon>Eukaryota</taxon>
        <taxon>Metazoa</taxon>
        <taxon>Chordata</taxon>
        <taxon>Craniata</taxon>
        <taxon>Vertebrata</taxon>
        <taxon>Euteleostomi</taxon>
        <taxon>Actinopterygii</taxon>
        <taxon>Neopterygii</taxon>
        <taxon>Teleostei</taxon>
        <taxon>Clupei</taxon>
        <taxon>Clupeiformes</taxon>
        <taxon>Denticipitoidei</taxon>
        <taxon>Denticipitidae</taxon>
        <taxon>Denticeps</taxon>
    </lineage>
</organism>
<proteinExistence type="inferred from homology"/>
<evidence type="ECO:0008006" key="11">
    <source>
        <dbReference type="Google" id="ProtNLM"/>
    </source>
</evidence>
<dbReference type="PANTHER" id="PTHR12019:SF13">
    <property type="entry name" value="THYMOPOIETIN B"/>
    <property type="match status" value="1"/>
</dbReference>
<evidence type="ECO:0000256" key="2">
    <source>
        <dbReference type="ARBA" id="ARBA00022481"/>
    </source>
</evidence>
<dbReference type="InterPro" id="IPR003887">
    <property type="entry name" value="LEM_dom"/>
</dbReference>
<dbReference type="InterPro" id="IPR013146">
    <property type="entry name" value="LEM-like_dom"/>
</dbReference>
<accession>A0AAY4DH35</accession>
<dbReference type="SMART" id="SM00540">
    <property type="entry name" value="LEM"/>
    <property type="match status" value="1"/>
</dbReference>